<dbReference type="Gene3D" id="1.50.10.10">
    <property type="match status" value="1"/>
</dbReference>
<reference evidence="3 4" key="1">
    <citation type="submission" date="2018-03" db="EMBL/GenBank/DDBJ databases">
        <title>Adhaeribacter sp. HMF7605 Genome sequencing and assembly.</title>
        <authorList>
            <person name="Kang H."/>
            <person name="Kang J."/>
            <person name="Cha I."/>
            <person name="Kim H."/>
            <person name="Joh K."/>
        </authorList>
    </citation>
    <scope>NUCLEOTIDE SEQUENCE [LARGE SCALE GENOMIC DNA]</scope>
    <source>
        <strain evidence="3 4">HMF7605</strain>
    </source>
</reference>
<dbReference type="EMBL" id="PYFT01000001">
    <property type="protein sequence ID" value="PSR56575.1"/>
    <property type="molecule type" value="Genomic_DNA"/>
</dbReference>
<dbReference type="Gene3D" id="2.60.40.10">
    <property type="entry name" value="Immunoglobulins"/>
    <property type="match status" value="1"/>
</dbReference>
<name>A0A2T2YM73_9BACT</name>
<dbReference type="Proteomes" id="UP000240357">
    <property type="component" value="Unassembled WGS sequence"/>
</dbReference>
<sequence length="545" mass="61462">MIFKKQLFKLPLAITLLGLVALYLAAFKPADDPAVRAQLATVIEKSIKTEMLNKWYPQAVDKEAGGFLSTFSYDWKPVGEQDKMVVTQARHIWSNSKAAQLYPDVDYYLPSAKHGVAFLRDKMWDKTSGGFFTLVDRQGNVKEQNGGYAGGGKNAYGNAFAIYALAAYYQASGDTSALNLAKKTFRWLEKYSHDPVNKGYYQTLADDGTPIQRTSEVPSTSDVGYKDQNSSIHLLEAFSELYLVWPDPLVRERLQEMLVLIRDTLVNPKGYLTLFFTPDWQPVSFRDSSEAAIDKHHTLDEVSFGHDIETAYLLLEASHILGLPHDTKTMAVAKKLTDHTIRNGFDNKTGGFYDAGYYFKDKTGITIIKDSKNWWAQAEGLNTLLLMADHFPKDSLNYFSLFQKEWNYINKYIIDHEHGEWFMGGIDKEPDMKTAQKGQIWKASYHQFRSLSNIVQRLRPDKTAPVAPKNLKKSGTTTLVLHWDKSTDNRNLIGYNLYQNGKKIGFTPLTSFAMANAPKLKGSKITIKAIDYQGNQSAVSAAITL</sequence>
<dbReference type="PANTHER" id="PTHR15108">
    <property type="entry name" value="N-ACYLGLUCOSAMINE-2-EPIMERASE"/>
    <property type="match status" value="1"/>
</dbReference>
<dbReference type="InterPro" id="IPR012341">
    <property type="entry name" value="6hp_glycosidase-like_sf"/>
</dbReference>
<comment type="similarity">
    <text evidence="1">Belongs to the N-acylglucosamine 2-epimerase family.</text>
</comment>
<dbReference type="RefSeq" id="WP_106932754.1">
    <property type="nucleotide sequence ID" value="NZ_PYFT01000001.1"/>
</dbReference>
<dbReference type="AlphaFoldDB" id="A0A2T2YM73"/>
<dbReference type="SUPFAM" id="SSF48208">
    <property type="entry name" value="Six-hairpin glycosidases"/>
    <property type="match status" value="1"/>
</dbReference>
<gene>
    <name evidence="3" type="ORF">AHMF7605_25300</name>
</gene>
<proteinExistence type="inferred from homology"/>
<evidence type="ECO:0000313" key="4">
    <source>
        <dbReference type="Proteomes" id="UP000240357"/>
    </source>
</evidence>
<keyword evidence="4" id="KW-1185">Reference proteome</keyword>
<dbReference type="GO" id="GO:0005975">
    <property type="term" value="P:carbohydrate metabolic process"/>
    <property type="evidence" value="ECO:0007669"/>
    <property type="project" value="InterPro"/>
</dbReference>
<accession>A0A2T2YM73</accession>
<dbReference type="GO" id="GO:0016853">
    <property type="term" value="F:isomerase activity"/>
    <property type="evidence" value="ECO:0007669"/>
    <property type="project" value="UniProtKB-KW"/>
</dbReference>
<dbReference type="OrthoDB" id="5141876at2"/>
<dbReference type="InterPro" id="IPR010819">
    <property type="entry name" value="AGE/CE"/>
</dbReference>
<evidence type="ECO:0000256" key="2">
    <source>
        <dbReference type="ARBA" id="ARBA00023235"/>
    </source>
</evidence>
<keyword evidence="2" id="KW-0413">Isomerase</keyword>
<evidence type="ECO:0000313" key="3">
    <source>
        <dbReference type="EMBL" id="PSR56575.1"/>
    </source>
</evidence>
<evidence type="ECO:0000256" key="1">
    <source>
        <dbReference type="ARBA" id="ARBA00008558"/>
    </source>
</evidence>
<dbReference type="InterPro" id="IPR008928">
    <property type="entry name" value="6-hairpin_glycosidase_sf"/>
</dbReference>
<organism evidence="3 4">
    <name type="scientific">Adhaeribacter arboris</name>
    <dbReference type="NCBI Taxonomy" id="2072846"/>
    <lineage>
        <taxon>Bacteria</taxon>
        <taxon>Pseudomonadati</taxon>
        <taxon>Bacteroidota</taxon>
        <taxon>Cytophagia</taxon>
        <taxon>Cytophagales</taxon>
        <taxon>Hymenobacteraceae</taxon>
        <taxon>Adhaeribacter</taxon>
    </lineage>
</organism>
<protein>
    <submittedName>
        <fullName evidence="3">N-acylglucosamine 2-epimerase</fullName>
    </submittedName>
</protein>
<dbReference type="InterPro" id="IPR013783">
    <property type="entry name" value="Ig-like_fold"/>
</dbReference>
<dbReference type="Pfam" id="PF07221">
    <property type="entry name" value="GlcNAc_2-epim"/>
    <property type="match status" value="1"/>
</dbReference>
<comment type="caution">
    <text evidence="3">The sequence shown here is derived from an EMBL/GenBank/DDBJ whole genome shotgun (WGS) entry which is preliminary data.</text>
</comment>